<accession>A0A1E3PJW5</accession>
<dbReference type="STRING" id="857566.A0A1E3PJW5"/>
<evidence type="ECO:0000313" key="4">
    <source>
        <dbReference type="Proteomes" id="UP000095009"/>
    </source>
</evidence>
<gene>
    <name evidence="3" type="ORF">NADFUDRAFT_41716</name>
</gene>
<keyword evidence="4" id="KW-1185">Reference proteome</keyword>
<dbReference type="InterPro" id="IPR013665">
    <property type="entry name" value="Sfi1_dom"/>
</dbReference>
<proteinExistence type="predicted"/>
<feature type="compositionally biased region" description="Low complexity" evidence="1">
    <location>
        <begin position="993"/>
        <end position="1005"/>
    </location>
</feature>
<feature type="domain" description="Sfi1 spindle body" evidence="2">
    <location>
        <begin position="341"/>
        <end position="608"/>
    </location>
</feature>
<evidence type="ECO:0000256" key="1">
    <source>
        <dbReference type="SAM" id="MobiDB-lite"/>
    </source>
</evidence>
<feature type="domain" description="Sfi1 spindle body" evidence="2">
    <location>
        <begin position="215"/>
        <end position="328"/>
    </location>
</feature>
<feature type="region of interest" description="Disordered" evidence="1">
    <location>
        <begin position="858"/>
        <end position="884"/>
    </location>
</feature>
<evidence type="ECO:0000259" key="2">
    <source>
        <dbReference type="Pfam" id="PF08457"/>
    </source>
</evidence>
<feature type="compositionally biased region" description="Polar residues" evidence="1">
    <location>
        <begin position="872"/>
        <end position="884"/>
    </location>
</feature>
<dbReference type="AlphaFoldDB" id="A0A1E3PJW5"/>
<dbReference type="EMBL" id="KV454409">
    <property type="protein sequence ID" value="ODQ65723.1"/>
    <property type="molecule type" value="Genomic_DNA"/>
</dbReference>
<name>A0A1E3PJW5_9ASCO</name>
<dbReference type="Proteomes" id="UP000095009">
    <property type="component" value="Unassembled WGS sequence"/>
</dbReference>
<reference evidence="3 4" key="1">
    <citation type="journal article" date="2016" name="Proc. Natl. Acad. Sci. U.S.A.">
        <title>Comparative genomics of biotechnologically important yeasts.</title>
        <authorList>
            <person name="Riley R."/>
            <person name="Haridas S."/>
            <person name="Wolfe K.H."/>
            <person name="Lopes M.R."/>
            <person name="Hittinger C.T."/>
            <person name="Goeker M."/>
            <person name="Salamov A.A."/>
            <person name="Wisecaver J.H."/>
            <person name="Long T.M."/>
            <person name="Calvey C.H."/>
            <person name="Aerts A.L."/>
            <person name="Barry K.W."/>
            <person name="Choi C."/>
            <person name="Clum A."/>
            <person name="Coughlan A.Y."/>
            <person name="Deshpande S."/>
            <person name="Douglass A.P."/>
            <person name="Hanson S.J."/>
            <person name="Klenk H.-P."/>
            <person name="LaButti K.M."/>
            <person name="Lapidus A."/>
            <person name="Lindquist E.A."/>
            <person name="Lipzen A.M."/>
            <person name="Meier-Kolthoff J.P."/>
            <person name="Ohm R.A."/>
            <person name="Otillar R.P."/>
            <person name="Pangilinan J.L."/>
            <person name="Peng Y."/>
            <person name="Rokas A."/>
            <person name="Rosa C.A."/>
            <person name="Scheuner C."/>
            <person name="Sibirny A.A."/>
            <person name="Slot J.C."/>
            <person name="Stielow J.B."/>
            <person name="Sun H."/>
            <person name="Kurtzman C.P."/>
            <person name="Blackwell M."/>
            <person name="Grigoriev I.V."/>
            <person name="Jeffries T.W."/>
        </authorList>
    </citation>
    <scope>NUCLEOTIDE SEQUENCE [LARGE SCALE GENOMIC DNA]</scope>
    <source>
        <strain evidence="3 4">DSM 6958</strain>
    </source>
</reference>
<evidence type="ECO:0000313" key="3">
    <source>
        <dbReference type="EMBL" id="ODQ65723.1"/>
    </source>
</evidence>
<sequence length="1046" mass="124223">METLKKNVRFEEFISPESDQDSTFDTADLVAAVNRYTSRRTTKVTSTLSASSLLHHQRFQLSSNDVKILRQIVQRCDAELDTVGNFPLVYSIYESVLRAHGLVSKENRFFQALVVISRLKGTSWADRFQSFIFRLSEKRTNKERSTYSEDGLLATSSEIERDFFLQWRKKYLKTRYEYLYINHYFATLEVTELKRNFLNLWATKLRENKGRLNNVQLARDKCVQIKAYLLWVSARRTSIELQQKAKIVDTQKLLKEVIFIWRENLKQKIYERKCQEFSRHHLLVKAITLWKVRHSYNEMLSKMIETSAETKHLGAFFTSWKLQSRLKKFRRDIYVKSVIQAFGKWIKHLNDIYQMQNTARRVYNERLQVKKTLMFVSSCKRIYQLMLVSSVLYEEKLMTHTLGMWKNNLILMRISHKFITTKNIAVMTNFFGIWRNMSLNYCNARDFSNYKAIKNTFHAWKLKKAEIICTGLVQYYLERTVLKKWQLFVKCNDFIKYRDSTHLSLNFSMWVNKTHYQQSHRSTMLHQFTIASKDRQLITFFKKWKRSYKLVRGKELLAKKYYTFFSKDAIFHLLLLKYTALLELRQLAVDQSTISCKKNHLNIWRISLQRNLDTKKLEEQAVLFYTEVALKKWLRFWRDVLHTKKNEKKLTSIAIAFNDKNIIQAAILYWKQRLRIKQAKNRNKILKNFLVSKKQETISAYFVKWQGAFHRYELKVEEADNYHEDNAKKIASLCLNYWISEARQVSINNIQAEEINNQNLKYHAFTIIQERYAFLENMTRGAREFFEAILSRRQERFYKLWAMKAFKLKNRLHQSDLFRERLEISKIRHIWRLWKLKAENTAYIKQVLLSPTKSGNLSSTRLVKRNQEKPQKSNGSYTPYSSNMERILEESPRGKFNIYDEEEGGFSDKRPLNANLATPYSRGLYTGDAISSNQSQNSNRLSSILQTPTRVKSHRLDPLSIERWKRSETNRFLNLRMNNESRFFVTDTDSDSTDSVVSSESSETTLRAKDSPLNTEGFSRLPLSSQVIEANIDYSNDPGYITPEMN</sequence>
<organism evidence="3 4">
    <name type="scientific">Nadsonia fulvescens var. elongata DSM 6958</name>
    <dbReference type="NCBI Taxonomy" id="857566"/>
    <lineage>
        <taxon>Eukaryota</taxon>
        <taxon>Fungi</taxon>
        <taxon>Dikarya</taxon>
        <taxon>Ascomycota</taxon>
        <taxon>Saccharomycotina</taxon>
        <taxon>Dipodascomycetes</taxon>
        <taxon>Dipodascales</taxon>
        <taxon>Dipodascales incertae sedis</taxon>
        <taxon>Nadsonia</taxon>
    </lineage>
</organism>
<protein>
    <recommendedName>
        <fullName evidence="2">Sfi1 spindle body domain-containing protein</fullName>
    </recommendedName>
</protein>
<dbReference type="Pfam" id="PF08457">
    <property type="entry name" value="Sfi1"/>
    <property type="match status" value="2"/>
</dbReference>
<feature type="region of interest" description="Disordered" evidence="1">
    <location>
        <begin position="987"/>
        <end position="1018"/>
    </location>
</feature>